<evidence type="ECO:0000313" key="2">
    <source>
        <dbReference type="Proteomes" id="UP000286208"/>
    </source>
</evidence>
<dbReference type="AlphaFoldDB" id="A0A3S3AYG5"/>
<dbReference type="RefSeq" id="WP_127914653.1">
    <property type="nucleotide sequence ID" value="NZ_RKLP01000001.1"/>
</dbReference>
<dbReference type="EMBL" id="RKLP01000001">
    <property type="protein sequence ID" value="RVW11530.1"/>
    <property type="molecule type" value="Genomic_DNA"/>
</dbReference>
<dbReference type="Proteomes" id="UP000286208">
    <property type="component" value="Unassembled WGS sequence"/>
</dbReference>
<comment type="caution">
    <text evidence="1">The sequence shown here is derived from an EMBL/GenBank/DDBJ whole genome shotgun (WGS) entry which is preliminary data.</text>
</comment>
<gene>
    <name evidence="1" type="ORF">EGT67_03755</name>
</gene>
<keyword evidence="2" id="KW-1185">Reference proteome</keyword>
<dbReference type="OrthoDB" id="5083029at2"/>
<reference evidence="1 2" key="1">
    <citation type="submission" date="2018-11" db="EMBL/GenBank/DDBJ databases">
        <title>Rhodococcus spongicola sp. nov. and Rhodococcus xishaensis sp. nov. from marine sponges.</title>
        <authorList>
            <person name="Li L."/>
            <person name="Lin H.W."/>
        </authorList>
    </citation>
    <scope>NUCLEOTIDE SEQUENCE [LARGE SCALE GENOMIC DNA]</scope>
    <source>
        <strain evidence="1 2">CCTCC AB2014297</strain>
    </source>
</reference>
<organism evidence="1 2">
    <name type="scientific">Prescottella agglutinans</name>
    <dbReference type="NCBI Taxonomy" id="1644129"/>
    <lineage>
        <taxon>Bacteria</taxon>
        <taxon>Bacillati</taxon>
        <taxon>Actinomycetota</taxon>
        <taxon>Actinomycetes</taxon>
        <taxon>Mycobacteriales</taxon>
        <taxon>Nocardiaceae</taxon>
        <taxon>Prescottella</taxon>
    </lineage>
</organism>
<name>A0A3S3AYG5_9NOCA</name>
<sequence length="132" mass="13940">MSTPGWPLTYTVDDGGAPHAVRARFAVRGPLGNAYPAGIADLELDIDGLRDAQVLRGLGARILRENPACRRIVLPVPVGDLDAIGFAEDAGFRYVVDVDVPGERGAITELSLLVLEPGWVADAPTAVDDLPL</sequence>
<dbReference type="InterPro" id="IPR016181">
    <property type="entry name" value="Acyl_CoA_acyltransferase"/>
</dbReference>
<proteinExistence type="predicted"/>
<evidence type="ECO:0000313" key="1">
    <source>
        <dbReference type="EMBL" id="RVW11530.1"/>
    </source>
</evidence>
<dbReference type="SUPFAM" id="SSF55729">
    <property type="entry name" value="Acyl-CoA N-acyltransferases (Nat)"/>
    <property type="match status" value="1"/>
</dbReference>
<accession>A0A3S3AYG5</accession>
<protein>
    <submittedName>
        <fullName evidence="1">Uncharacterized protein</fullName>
    </submittedName>
</protein>